<keyword evidence="1" id="KW-0472">Membrane</keyword>
<evidence type="ECO:0000313" key="2">
    <source>
        <dbReference type="EMBL" id="KAG2097962.1"/>
    </source>
</evidence>
<proteinExistence type="predicted"/>
<evidence type="ECO:0000313" key="3">
    <source>
        <dbReference type="Proteomes" id="UP000823399"/>
    </source>
</evidence>
<feature type="transmembrane region" description="Helical" evidence="1">
    <location>
        <begin position="35"/>
        <end position="57"/>
    </location>
</feature>
<comment type="caution">
    <text evidence="2">The sequence shown here is derived from an EMBL/GenBank/DDBJ whole genome shotgun (WGS) entry which is preliminary data.</text>
</comment>
<gene>
    <name evidence="2" type="ORF">F5147DRAFT_839708</name>
</gene>
<sequence length="105" mass="11241">MAQAAHPAPSVAITLTYDNFTSVGSAPLPDNMPTVSSVLAVVLIPIFLVIVVTCPWWKPKLLPFVLRGCCPFIMVHSEHDDNIPDIVDLAFAKLDATGTGPKEDA</sequence>
<protein>
    <submittedName>
        <fullName evidence="2">Uncharacterized protein</fullName>
    </submittedName>
</protein>
<organism evidence="2 3">
    <name type="scientific">Suillus discolor</name>
    <dbReference type="NCBI Taxonomy" id="1912936"/>
    <lineage>
        <taxon>Eukaryota</taxon>
        <taxon>Fungi</taxon>
        <taxon>Dikarya</taxon>
        <taxon>Basidiomycota</taxon>
        <taxon>Agaricomycotina</taxon>
        <taxon>Agaricomycetes</taxon>
        <taxon>Agaricomycetidae</taxon>
        <taxon>Boletales</taxon>
        <taxon>Suillineae</taxon>
        <taxon>Suillaceae</taxon>
        <taxon>Suillus</taxon>
    </lineage>
</organism>
<reference evidence="2" key="1">
    <citation type="journal article" date="2020" name="New Phytol.">
        <title>Comparative genomics reveals dynamic genome evolution in host specialist ectomycorrhizal fungi.</title>
        <authorList>
            <person name="Lofgren L.A."/>
            <person name="Nguyen N.H."/>
            <person name="Vilgalys R."/>
            <person name="Ruytinx J."/>
            <person name="Liao H.L."/>
            <person name="Branco S."/>
            <person name="Kuo A."/>
            <person name="LaButti K."/>
            <person name="Lipzen A."/>
            <person name="Andreopoulos W."/>
            <person name="Pangilinan J."/>
            <person name="Riley R."/>
            <person name="Hundley H."/>
            <person name="Na H."/>
            <person name="Barry K."/>
            <person name="Grigoriev I.V."/>
            <person name="Stajich J.E."/>
            <person name="Kennedy P.G."/>
        </authorList>
    </citation>
    <scope>NUCLEOTIDE SEQUENCE</scope>
    <source>
        <strain evidence="2">FC423</strain>
    </source>
</reference>
<name>A0A9P7EZX3_9AGAM</name>
<dbReference type="EMBL" id="JABBWM010000063">
    <property type="protein sequence ID" value="KAG2097962.1"/>
    <property type="molecule type" value="Genomic_DNA"/>
</dbReference>
<keyword evidence="3" id="KW-1185">Reference proteome</keyword>
<keyword evidence="1" id="KW-0812">Transmembrane</keyword>
<dbReference type="GeneID" id="64706505"/>
<dbReference type="Proteomes" id="UP000823399">
    <property type="component" value="Unassembled WGS sequence"/>
</dbReference>
<accession>A0A9P7EZX3</accession>
<dbReference type="OrthoDB" id="2673562at2759"/>
<keyword evidence="1" id="KW-1133">Transmembrane helix</keyword>
<evidence type="ECO:0000256" key="1">
    <source>
        <dbReference type="SAM" id="Phobius"/>
    </source>
</evidence>
<dbReference type="AlphaFoldDB" id="A0A9P7EZX3"/>
<dbReference type="RefSeq" id="XP_041288720.1">
    <property type="nucleotide sequence ID" value="XM_041444246.1"/>
</dbReference>